<proteinExistence type="predicted"/>
<dbReference type="RefSeq" id="WP_019990989.1">
    <property type="nucleotide sequence ID" value="NZ_WELI01000015.1"/>
</dbReference>
<keyword evidence="4" id="KW-1185">Reference proteome</keyword>
<evidence type="ECO:0000256" key="1">
    <source>
        <dbReference type="SAM" id="MobiDB-lite"/>
    </source>
</evidence>
<sequence>MKRPFLLFFIAFTPLLALSQTTKQAGRGTRFQASVKPIAGKTLPLLGITPKAPGTLALLAPTGTKAVRPTRTEGAMVEQSPTTPAPKAATPVRVANPELVERVREKPYLLPIDRAAVKGSYPLGISDRKTTHIIFPAKIKEFDAGTDYVLAQIPETVTNVLRVKANPKATVFCQADSGKETNMTVITEDGGFFSFLIRYQEEPEILNINMANNVMADDYTSRSLGINRAAAITFVQSVSATDGVPVAEADLQNYCERVLERKPFMRNIGASSMRLTNLLTGIYVADKVMYLQFNLRNDSQLDYEVDFVKFYVRDKEKLKRMAAQEVELKPYGRYPVEPKLLRAKTEQQVVYALPMTTLTEDKVMEVELYEKQGGRHLRFQVEADVLLLAKPF</sequence>
<reference evidence="3 4" key="1">
    <citation type="submission" date="2019-10" db="EMBL/GenBank/DDBJ databases">
        <title>Rudanella paleaurantiibacter sp. nov., isolated from sludge.</title>
        <authorList>
            <person name="Xu S.Q."/>
        </authorList>
    </citation>
    <scope>NUCLEOTIDE SEQUENCE [LARGE SCALE GENOMIC DNA]</scope>
    <source>
        <strain evidence="3 4">HX-22-17</strain>
    </source>
</reference>
<protein>
    <submittedName>
        <fullName evidence="3">Conjugative transposon protein TraN</fullName>
    </submittedName>
</protein>
<dbReference type="Proteomes" id="UP000488299">
    <property type="component" value="Unassembled WGS sequence"/>
</dbReference>
<dbReference type="InterPro" id="IPR022298">
    <property type="entry name" value="Conjug_transposon_TraN"/>
</dbReference>
<comment type="caution">
    <text evidence="3">The sequence shown here is derived from an EMBL/GenBank/DDBJ whole genome shotgun (WGS) entry which is preliminary data.</text>
</comment>
<evidence type="ECO:0000313" key="4">
    <source>
        <dbReference type="Proteomes" id="UP000488299"/>
    </source>
</evidence>
<name>A0A7J5TSU3_9BACT</name>
<dbReference type="EMBL" id="WELI01000015">
    <property type="protein sequence ID" value="KAB7726424.1"/>
    <property type="molecule type" value="Genomic_DNA"/>
</dbReference>
<gene>
    <name evidence="3" type="primary">traN</name>
    <name evidence="3" type="ORF">F5984_24190</name>
</gene>
<feature type="region of interest" description="Disordered" evidence="1">
    <location>
        <begin position="67"/>
        <end position="89"/>
    </location>
</feature>
<accession>A0A7J5TSU3</accession>
<feature type="signal peptide" evidence="2">
    <location>
        <begin position="1"/>
        <end position="19"/>
    </location>
</feature>
<keyword evidence="2" id="KW-0732">Signal</keyword>
<evidence type="ECO:0000313" key="3">
    <source>
        <dbReference type="EMBL" id="KAB7726424.1"/>
    </source>
</evidence>
<organism evidence="3 4">
    <name type="scientific">Rudanella paleaurantiibacter</name>
    <dbReference type="NCBI Taxonomy" id="2614655"/>
    <lineage>
        <taxon>Bacteria</taxon>
        <taxon>Pseudomonadati</taxon>
        <taxon>Bacteroidota</taxon>
        <taxon>Cytophagia</taxon>
        <taxon>Cytophagales</taxon>
        <taxon>Cytophagaceae</taxon>
        <taxon>Rudanella</taxon>
    </lineage>
</organism>
<feature type="chain" id="PRO_5029748075" evidence="2">
    <location>
        <begin position="20"/>
        <end position="392"/>
    </location>
</feature>
<dbReference type="AlphaFoldDB" id="A0A7J5TSU3"/>
<dbReference type="Pfam" id="PF13595">
    <property type="entry name" value="DUF4138"/>
    <property type="match status" value="1"/>
</dbReference>
<dbReference type="NCBIfam" id="TIGR03780">
    <property type="entry name" value="Bac_Flav_CT_N"/>
    <property type="match status" value="1"/>
</dbReference>
<evidence type="ECO:0000256" key="2">
    <source>
        <dbReference type="SAM" id="SignalP"/>
    </source>
</evidence>